<dbReference type="InterPro" id="IPR012434">
    <property type="entry name" value="DUF1631"/>
</dbReference>
<feature type="region of interest" description="Disordered" evidence="1">
    <location>
        <begin position="656"/>
        <end position="676"/>
    </location>
</feature>
<organism evidence="2 3">
    <name type="scientific">Ottowia testudinis</name>
    <dbReference type="NCBI Taxonomy" id="2816950"/>
    <lineage>
        <taxon>Bacteria</taxon>
        <taxon>Pseudomonadati</taxon>
        <taxon>Pseudomonadota</taxon>
        <taxon>Betaproteobacteria</taxon>
        <taxon>Burkholderiales</taxon>
        <taxon>Comamonadaceae</taxon>
        <taxon>Ottowia</taxon>
    </lineage>
</organism>
<evidence type="ECO:0000313" key="2">
    <source>
        <dbReference type="EMBL" id="QTD46876.1"/>
    </source>
</evidence>
<reference evidence="2" key="1">
    <citation type="submission" date="2021-03" db="EMBL/GenBank/DDBJ databases">
        <title>Ottowia sp. 27C isolated from the cloaca of a Giant Asian pond turtle (Heosemys grandis).</title>
        <authorList>
            <person name="Spergser J."/>
            <person name="Busse H.-J."/>
        </authorList>
    </citation>
    <scope>NUCLEOTIDE SEQUENCE</scope>
    <source>
        <strain evidence="2">27C</strain>
    </source>
</reference>
<feature type="region of interest" description="Disordered" evidence="1">
    <location>
        <begin position="210"/>
        <end position="266"/>
    </location>
</feature>
<evidence type="ECO:0000256" key="1">
    <source>
        <dbReference type="SAM" id="MobiDB-lite"/>
    </source>
</evidence>
<keyword evidence="3" id="KW-1185">Reference proteome</keyword>
<dbReference type="AlphaFoldDB" id="A0A975H509"/>
<feature type="region of interest" description="Disordered" evidence="1">
    <location>
        <begin position="692"/>
        <end position="729"/>
    </location>
</feature>
<protein>
    <submittedName>
        <fullName evidence="2">DUF1631 family protein</fullName>
    </submittedName>
</protein>
<dbReference type="KEGG" id="otd:J1M35_08400"/>
<name>A0A975H509_9BURK</name>
<gene>
    <name evidence="2" type="ORF">J1M35_08400</name>
</gene>
<proteinExistence type="predicted"/>
<dbReference type="EMBL" id="CP071796">
    <property type="protein sequence ID" value="QTD46876.1"/>
    <property type="molecule type" value="Genomic_DNA"/>
</dbReference>
<feature type="compositionally biased region" description="Gly residues" evidence="1">
    <location>
        <begin position="229"/>
        <end position="241"/>
    </location>
</feature>
<dbReference type="Proteomes" id="UP000663903">
    <property type="component" value="Chromosome"/>
</dbReference>
<feature type="region of interest" description="Disordered" evidence="1">
    <location>
        <begin position="759"/>
        <end position="781"/>
    </location>
</feature>
<sequence>MIKRARQEAVFLSSSLIDRCAEAAVAALEGAERSAKSVALRLQLGEAMAALTKRRPQLRADFPGQVDQAVAQALLAARDAPVVGARGPIADDELSLVEDAEVARFVEASRLQQTVMPVVEQPLSLLDSLISSALGLPVVRAELNPLRPEVMCGALLQLIDRQPEDPELRAHWARHMARPFAEGLRQLYESIAQLLEDQGVEEARYRLKLTEGGAPPPRAGQAVKNERAAGGGGSGAGGAGEGAALPSDADAARQRRAQFPRMSDLAQAQPAVPRALMHDFLYRPQWLAEHDEPLPPNYYEAVQAQAQRMAADPAPQYDAAAAARTRALAKAQSVVERPVREVAPDTPLAPEQWGEAASPQARAQTLMQLKAQAGKISQVLGLDAVRTLVGQVAGDARMLAPVREAFVAMEPALLRMAMADPRFFGDDHHPARRLIEGVAQRSFNYNDEFAADFEQFMAPVRQVVRELNAQPEARAESFATHLQTLEADWKRQDSDDQQSRDDGLRSMHFAQERQALADKIAWEFSLRSDLDRVPAVVADFLFKDWSLVIAHAQLTDERGQLDPGGYLAVVTDLLWSVKREAALKAPARLFEVVPRLVQTLRRGLQMLGKEPHETDTFFDALMRYHHPVLRLRRVRSAIDAEASGFSRLGDESSLLPLETDPLPLERPQPRAADQPWLGRHELAAAGFEDLAEGESEHGPLTGAAPLGDDVSAHGGLHTGPAPVETGADFAATGPRDAAVAPAPATAGFVPLDLPPANAAPAPAAAAPAPAQTAEAPEDVEARTRAQLARLRTGDWVDLKVRGHWRRAQLDWTSDNGALFMFISRGGRPHSMTRRTCEKLIRTRQLRPVDASAVVDKALRQLGDAARTEREPARA</sequence>
<evidence type="ECO:0000313" key="3">
    <source>
        <dbReference type="Proteomes" id="UP000663903"/>
    </source>
</evidence>
<dbReference type="Pfam" id="PF07793">
    <property type="entry name" value="DUF1631"/>
    <property type="match status" value="1"/>
</dbReference>
<dbReference type="RefSeq" id="WP_208010773.1">
    <property type="nucleotide sequence ID" value="NZ_CP071796.1"/>
</dbReference>
<feature type="compositionally biased region" description="Low complexity" evidence="1">
    <location>
        <begin position="759"/>
        <end position="774"/>
    </location>
</feature>
<accession>A0A975H509</accession>